<dbReference type="Proteomes" id="UP001328107">
    <property type="component" value="Unassembled WGS sequence"/>
</dbReference>
<sequence>MSMKLEDSSISSLTIEHAARSAAKGVPKEGGCQTEPINVADAPCDPMEMGVVGTQTDFFERMGEANGKEVTISEEVITRMIAALAESEKSRKIYERLNVLHDTTRVHITMLRSVPMQPPPSASIIDIITGSADRAVILLGEMVHETWCSHECGLRVINRRKSSSILLPTCPTTAGFIERDLIAVGTVGGEIVIVSGDDILSTSKLFSSSVSSLYIPSSGRLVAVSIDGLLKICTLKGVELQETKSIEVTVTNLPRSIRSTRSESDARIGIVSVSGNDRELCLVSETGGIWTAPLATLALQSLHAQPQPLAAVIFRPPHLILHGDDGRVHVCTSSGERVDTLPAKAKKVVLTPDGNLLIALSAISSTPAISFYDVPKRKRIIEIEIPSSLLAIAAKGRDGILAVSEDTQIVEYDVTRV</sequence>
<comment type="caution">
    <text evidence="1">The sequence shown here is derived from an EMBL/GenBank/DDBJ whole genome shotgun (WGS) entry which is preliminary data.</text>
</comment>
<dbReference type="SUPFAM" id="SSF50978">
    <property type="entry name" value="WD40 repeat-like"/>
    <property type="match status" value="1"/>
</dbReference>
<dbReference type="AlphaFoldDB" id="A0AAN5CW05"/>
<evidence type="ECO:0000313" key="2">
    <source>
        <dbReference type="Proteomes" id="UP001328107"/>
    </source>
</evidence>
<dbReference type="Gene3D" id="2.130.10.10">
    <property type="entry name" value="YVTN repeat-like/Quinoprotein amine dehydrogenase"/>
    <property type="match status" value="1"/>
</dbReference>
<evidence type="ECO:0008006" key="3">
    <source>
        <dbReference type="Google" id="ProtNLM"/>
    </source>
</evidence>
<gene>
    <name evidence="1" type="ORF">PMAYCL1PPCAC_21262</name>
</gene>
<reference evidence="2" key="1">
    <citation type="submission" date="2022-10" db="EMBL/GenBank/DDBJ databases">
        <title>Genome assembly of Pristionchus species.</title>
        <authorList>
            <person name="Yoshida K."/>
            <person name="Sommer R.J."/>
        </authorList>
    </citation>
    <scope>NUCLEOTIDE SEQUENCE [LARGE SCALE GENOMIC DNA]</scope>
    <source>
        <strain evidence="2">RS5460</strain>
    </source>
</reference>
<organism evidence="1 2">
    <name type="scientific">Pristionchus mayeri</name>
    <dbReference type="NCBI Taxonomy" id="1317129"/>
    <lineage>
        <taxon>Eukaryota</taxon>
        <taxon>Metazoa</taxon>
        <taxon>Ecdysozoa</taxon>
        <taxon>Nematoda</taxon>
        <taxon>Chromadorea</taxon>
        <taxon>Rhabditida</taxon>
        <taxon>Rhabditina</taxon>
        <taxon>Diplogasteromorpha</taxon>
        <taxon>Diplogasteroidea</taxon>
        <taxon>Neodiplogasteridae</taxon>
        <taxon>Pristionchus</taxon>
    </lineage>
</organism>
<name>A0AAN5CW05_9BILA</name>
<keyword evidence="2" id="KW-1185">Reference proteome</keyword>
<dbReference type="EMBL" id="BTRK01000005">
    <property type="protein sequence ID" value="GMR51067.1"/>
    <property type="molecule type" value="Genomic_DNA"/>
</dbReference>
<protein>
    <recommendedName>
        <fullName evidence="3">WD40 domain-containing protein</fullName>
    </recommendedName>
</protein>
<evidence type="ECO:0000313" key="1">
    <source>
        <dbReference type="EMBL" id="GMR51067.1"/>
    </source>
</evidence>
<accession>A0AAN5CW05</accession>
<dbReference type="InterPro" id="IPR015943">
    <property type="entry name" value="WD40/YVTN_repeat-like_dom_sf"/>
</dbReference>
<proteinExistence type="predicted"/>
<dbReference type="InterPro" id="IPR036322">
    <property type="entry name" value="WD40_repeat_dom_sf"/>
</dbReference>